<dbReference type="InterPro" id="IPR019292">
    <property type="entry name" value="McrC"/>
</dbReference>
<dbReference type="PANTHER" id="PTHR38733:SF1">
    <property type="entry name" value="TYPE IV METHYL-DIRECTED RESTRICTION ENZYME ECOKMCRBC"/>
    <property type="match status" value="1"/>
</dbReference>
<evidence type="ECO:0000313" key="1">
    <source>
        <dbReference type="EMBL" id="GAA4448680.1"/>
    </source>
</evidence>
<dbReference type="EMBL" id="BAABHD010000005">
    <property type="protein sequence ID" value="GAA4448680.1"/>
    <property type="molecule type" value="Genomic_DNA"/>
</dbReference>
<dbReference type="PANTHER" id="PTHR38733">
    <property type="entry name" value="PROTEIN MCRC"/>
    <property type="match status" value="1"/>
</dbReference>
<proteinExistence type="predicted"/>
<name>A0ABP8MH15_9BACT</name>
<sequence length="396" mass="47002">MHQPFVTFEYAGKECGPRLKAGKYIGFIRYEGITIEILPKLFNVDQADEAFRHLLWWLHYCRNIRFPFTDLLSDAERVDDFPEALIGYFARDAYSLVTTQPYHQYEETTEVLPYLRGRLNTQEYIRESLSRGYWQQLVCDHEPFLYNNRLNQIIKYVTRRLSGLCRFPDTYRWLEKILFALDEVDDVPVNARDCDRIHLSRFYAEYEICLDMCRFFLADSYLNRQEAHQRHFCFLLPMEYVFEDFIAGVSQMHFSDRFIVQSQAKDWLTDQRVFQIRNDLLLTQRNTRKQMIVDTKYKRRDQSSNDAKQGISQTDLYQMVSYSLRRATDQVLLLYPCAYGKVPSPPARFTVSSDLLNIKALNLRAVEIDITGNSREEMIHQVKQQLNTAFMSQNTD</sequence>
<accession>A0ABP8MH15</accession>
<protein>
    <submittedName>
        <fullName evidence="1">McrC family protein</fullName>
    </submittedName>
</protein>
<evidence type="ECO:0000313" key="2">
    <source>
        <dbReference type="Proteomes" id="UP001501175"/>
    </source>
</evidence>
<comment type="caution">
    <text evidence="1">The sequence shown here is derived from an EMBL/GenBank/DDBJ whole genome shotgun (WGS) entry which is preliminary data.</text>
</comment>
<organism evidence="1 2">
    <name type="scientific">Nibrella saemangeumensis</name>
    <dbReference type="NCBI Taxonomy" id="1084526"/>
    <lineage>
        <taxon>Bacteria</taxon>
        <taxon>Pseudomonadati</taxon>
        <taxon>Bacteroidota</taxon>
        <taxon>Cytophagia</taxon>
        <taxon>Cytophagales</taxon>
        <taxon>Spirosomataceae</taxon>
        <taxon>Nibrella</taxon>
    </lineage>
</organism>
<dbReference type="Proteomes" id="UP001501175">
    <property type="component" value="Unassembled WGS sequence"/>
</dbReference>
<keyword evidence="2" id="KW-1185">Reference proteome</keyword>
<reference evidence="2" key="1">
    <citation type="journal article" date="2019" name="Int. J. Syst. Evol. Microbiol.">
        <title>The Global Catalogue of Microorganisms (GCM) 10K type strain sequencing project: providing services to taxonomists for standard genome sequencing and annotation.</title>
        <authorList>
            <consortium name="The Broad Institute Genomics Platform"/>
            <consortium name="The Broad Institute Genome Sequencing Center for Infectious Disease"/>
            <person name="Wu L."/>
            <person name="Ma J."/>
        </authorList>
    </citation>
    <scope>NUCLEOTIDE SEQUENCE [LARGE SCALE GENOMIC DNA]</scope>
    <source>
        <strain evidence="2">JCM 17927</strain>
    </source>
</reference>
<dbReference type="Pfam" id="PF10117">
    <property type="entry name" value="McrBC"/>
    <property type="match status" value="1"/>
</dbReference>
<gene>
    <name evidence="1" type="ORF">GCM10023189_06900</name>
</gene>